<protein>
    <recommendedName>
        <fullName evidence="1">N-acetyltransferase domain-containing protein</fullName>
    </recommendedName>
</protein>
<organism evidence="2">
    <name type="scientific">marine sediment metagenome</name>
    <dbReference type="NCBI Taxonomy" id="412755"/>
    <lineage>
        <taxon>unclassified sequences</taxon>
        <taxon>metagenomes</taxon>
        <taxon>ecological metagenomes</taxon>
    </lineage>
</organism>
<dbReference type="AlphaFoldDB" id="A0A0F9F1F4"/>
<dbReference type="PROSITE" id="PS51186">
    <property type="entry name" value="GNAT"/>
    <property type="match status" value="1"/>
</dbReference>
<name>A0A0F9F1F4_9ZZZZ</name>
<dbReference type="Pfam" id="PF00583">
    <property type="entry name" value="Acetyltransf_1"/>
    <property type="match status" value="1"/>
</dbReference>
<dbReference type="InterPro" id="IPR016181">
    <property type="entry name" value="Acyl_CoA_acyltransferase"/>
</dbReference>
<feature type="domain" description="N-acetyltransferase" evidence="1">
    <location>
        <begin position="133"/>
        <end position="280"/>
    </location>
</feature>
<gene>
    <name evidence="2" type="ORF">LCGC14_2086680</name>
</gene>
<dbReference type="InterPro" id="IPR000182">
    <property type="entry name" value="GNAT_dom"/>
</dbReference>
<dbReference type="CDD" id="cd04301">
    <property type="entry name" value="NAT_SF"/>
    <property type="match status" value="1"/>
</dbReference>
<reference evidence="2" key="1">
    <citation type="journal article" date="2015" name="Nature">
        <title>Complex archaea that bridge the gap between prokaryotes and eukaryotes.</title>
        <authorList>
            <person name="Spang A."/>
            <person name="Saw J.H."/>
            <person name="Jorgensen S.L."/>
            <person name="Zaremba-Niedzwiedzka K."/>
            <person name="Martijn J."/>
            <person name="Lind A.E."/>
            <person name="van Eijk R."/>
            <person name="Schleper C."/>
            <person name="Guy L."/>
            <person name="Ettema T.J."/>
        </authorList>
    </citation>
    <scope>NUCLEOTIDE SEQUENCE</scope>
</reference>
<dbReference type="Gene3D" id="3.40.630.30">
    <property type="match status" value="1"/>
</dbReference>
<dbReference type="EMBL" id="LAZR01025328">
    <property type="protein sequence ID" value="KKL72261.1"/>
    <property type="molecule type" value="Genomic_DNA"/>
</dbReference>
<evidence type="ECO:0000259" key="1">
    <source>
        <dbReference type="PROSITE" id="PS51186"/>
    </source>
</evidence>
<dbReference type="GO" id="GO:0016747">
    <property type="term" value="F:acyltransferase activity, transferring groups other than amino-acyl groups"/>
    <property type="evidence" value="ECO:0007669"/>
    <property type="project" value="InterPro"/>
</dbReference>
<evidence type="ECO:0000313" key="2">
    <source>
        <dbReference type="EMBL" id="KKL72261.1"/>
    </source>
</evidence>
<accession>A0A0F9F1F4</accession>
<proteinExistence type="predicted"/>
<comment type="caution">
    <text evidence="2">The sequence shown here is derived from an EMBL/GenBank/DDBJ whole genome shotgun (WGS) entry which is preliminary data.</text>
</comment>
<sequence length="298" mass="32234">MVDTALPNDRQAASAEYSVERLASPEAIRPLLAPEGAYAAYALAQLAPPFLAQSEWWSASGPAGRALVLHSRGGLGRAMVTLGDATALDVILRLHPGPRLSFASLRPEHREVLQRHFILIRNEPMVRMSVTKETFRPVEGEASRLLGRDIGRINRLYAAEGGPASYTSRHVDQGVYYGIIANGKLVSIAGTHVNSPRERIAVVGNVFTHPLHRGGGLATIATSAVTHALLEHCDLVALTVEVSNASALAVYDKLGYRQECTLYETPAVRKDALGLASGLRRLAAGWRGRHQGKEIVFR</sequence>
<dbReference type="SUPFAM" id="SSF55729">
    <property type="entry name" value="Acyl-CoA N-acyltransferases (Nat)"/>
    <property type="match status" value="1"/>
</dbReference>